<evidence type="ECO:0000313" key="4">
    <source>
        <dbReference type="Proteomes" id="UP001172155"/>
    </source>
</evidence>
<keyword evidence="2" id="KW-0472">Membrane</keyword>
<proteinExistence type="predicted"/>
<reference evidence="3" key="1">
    <citation type="submission" date="2023-06" db="EMBL/GenBank/DDBJ databases">
        <title>Genome-scale phylogeny and comparative genomics of the fungal order Sordariales.</title>
        <authorList>
            <consortium name="Lawrence Berkeley National Laboratory"/>
            <person name="Hensen N."/>
            <person name="Bonometti L."/>
            <person name="Westerberg I."/>
            <person name="Brannstrom I.O."/>
            <person name="Guillou S."/>
            <person name="Cros-Aarteil S."/>
            <person name="Calhoun S."/>
            <person name="Haridas S."/>
            <person name="Kuo A."/>
            <person name="Mondo S."/>
            <person name="Pangilinan J."/>
            <person name="Riley R."/>
            <person name="LaButti K."/>
            <person name="Andreopoulos B."/>
            <person name="Lipzen A."/>
            <person name="Chen C."/>
            <person name="Yanf M."/>
            <person name="Daum C."/>
            <person name="Ng V."/>
            <person name="Clum A."/>
            <person name="Steindorff A."/>
            <person name="Ohm R."/>
            <person name="Martin F."/>
            <person name="Silar P."/>
            <person name="Natvig D."/>
            <person name="Lalanne C."/>
            <person name="Gautier V."/>
            <person name="Ament-velasquez S.L."/>
            <person name="Kruys A."/>
            <person name="Hutchinson M.I."/>
            <person name="Powell A.J."/>
            <person name="Barry K."/>
            <person name="Miller A.N."/>
            <person name="Grigoriev I.V."/>
            <person name="Debuchy R."/>
            <person name="Gladieux P."/>
            <person name="Thoren M.H."/>
            <person name="Johannesson H."/>
        </authorList>
    </citation>
    <scope>NUCLEOTIDE SEQUENCE</scope>
    <source>
        <strain evidence="3">SMH3187-1</strain>
    </source>
</reference>
<keyword evidence="2" id="KW-0812">Transmembrane</keyword>
<evidence type="ECO:0000313" key="3">
    <source>
        <dbReference type="EMBL" id="KAK0750556.1"/>
    </source>
</evidence>
<organism evidence="3 4">
    <name type="scientific">Schizothecium vesticola</name>
    <dbReference type="NCBI Taxonomy" id="314040"/>
    <lineage>
        <taxon>Eukaryota</taxon>
        <taxon>Fungi</taxon>
        <taxon>Dikarya</taxon>
        <taxon>Ascomycota</taxon>
        <taxon>Pezizomycotina</taxon>
        <taxon>Sordariomycetes</taxon>
        <taxon>Sordariomycetidae</taxon>
        <taxon>Sordariales</taxon>
        <taxon>Schizotheciaceae</taxon>
        <taxon>Schizothecium</taxon>
    </lineage>
</organism>
<gene>
    <name evidence="3" type="ORF">B0T18DRAFT_409103</name>
</gene>
<dbReference type="EMBL" id="JAUKUD010000003">
    <property type="protein sequence ID" value="KAK0750556.1"/>
    <property type="molecule type" value="Genomic_DNA"/>
</dbReference>
<keyword evidence="4" id="KW-1185">Reference proteome</keyword>
<protein>
    <submittedName>
        <fullName evidence="3">Uncharacterized protein</fullName>
    </submittedName>
</protein>
<evidence type="ECO:0000256" key="2">
    <source>
        <dbReference type="SAM" id="Phobius"/>
    </source>
</evidence>
<evidence type="ECO:0000256" key="1">
    <source>
        <dbReference type="SAM" id="MobiDB-lite"/>
    </source>
</evidence>
<dbReference type="Proteomes" id="UP001172155">
    <property type="component" value="Unassembled WGS sequence"/>
</dbReference>
<sequence length="102" mass="10734">MGEVGALRGVVVVTWGVLLEGVCCLGSSLSLSRVHEIRPKTASPLSSGGREGKGKERKKKKKLHGGGGNKVLVVAHGGLADDTQVPISRLQMREVRGWAHDG</sequence>
<feature type="transmembrane region" description="Helical" evidence="2">
    <location>
        <begin position="6"/>
        <end position="31"/>
    </location>
</feature>
<accession>A0AA40K997</accession>
<keyword evidence="2" id="KW-1133">Transmembrane helix</keyword>
<comment type="caution">
    <text evidence="3">The sequence shown here is derived from an EMBL/GenBank/DDBJ whole genome shotgun (WGS) entry which is preliminary data.</text>
</comment>
<dbReference type="AlphaFoldDB" id="A0AA40K997"/>
<feature type="compositionally biased region" description="Basic residues" evidence="1">
    <location>
        <begin position="55"/>
        <end position="64"/>
    </location>
</feature>
<name>A0AA40K997_9PEZI</name>
<feature type="region of interest" description="Disordered" evidence="1">
    <location>
        <begin position="37"/>
        <end position="69"/>
    </location>
</feature>